<dbReference type="EMBL" id="JAEFCI010011271">
    <property type="protein sequence ID" value="KAG5456717.1"/>
    <property type="molecule type" value="Genomic_DNA"/>
</dbReference>
<dbReference type="PANTHER" id="PTHR12936">
    <property type="entry name" value="ANAPHASE-PROMOTING COMPLEX 10"/>
    <property type="match status" value="1"/>
</dbReference>
<comment type="similarity">
    <text evidence="1">Belongs to the APC10 family.</text>
</comment>
<dbReference type="GO" id="GO:0051301">
    <property type="term" value="P:cell division"/>
    <property type="evidence" value="ECO:0007669"/>
    <property type="project" value="UniProtKB-KW"/>
</dbReference>
<organism evidence="8 9">
    <name type="scientific">Olpidium bornovanus</name>
    <dbReference type="NCBI Taxonomy" id="278681"/>
    <lineage>
        <taxon>Eukaryota</taxon>
        <taxon>Fungi</taxon>
        <taxon>Fungi incertae sedis</taxon>
        <taxon>Olpidiomycota</taxon>
        <taxon>Olpidiomycotina</taxon>
        <taxon>Olpidiomycetes</taxon>
        <taxon>Olpidiales</taxon>
        <taxon>Olpidiaceae</taxon>
        <taxon>Olpidium</taxon>
    </lineage>
</organism>
<keyword evidence="3" id="KW-0498">Mitosis</keyword>
<name>A0A8H7ZP29_9FUNG</name>
<evidence type="ECO:0000259" key="7">
    <source>
        <dbReference type="PROSITE" id="PS51284"/>
    </source>
</evidence>
<feature type="compositionally biased region" description="Polar residues" evidence="6">
    <location>
        <begin position="239"/>
        <end position="252"/>
    </location>
</feature>
<keyword evidence="4" id="KW-0833">Ubl conjugation pathway</keyword>
<evidence type="ECO:0000256" key="1">
    <source>
        <dbReference type="ARBA" id="ARBA00006762"/>
    </source>
</evidence>
<evidence type="ECO:0000256" key="4">
    <source>
        <dbReference type="ARBA" id="ARBA00022786"/>
    </source>
</evidence>
<dbReference type="InterPro" id="IPR016901">
    <property type="entry name" value="APC10/Doc1"/>
</dbReference>
<dbReference type="InterPro" id="IPR004939">
    <property type="entry name" value="APC_su10/DOC_dom"/>
</dbReference>
<protein>
    <recommendedName>
        <fullName evidence="7">DOC domain-containing protein</fullName>
    </recommendedName>
</protein>
<gene>
    <name evidence="8" type="ORF">BJ554DRAFT_3457</name>
</gene>
<dbReference type="SUPFAM" id="SSF49785">
    <property type="entry name" value="Galactose-binding domain-like"/>
    <property type="match status" value="1"/>
</dbReference>
<evidence type="ECO:0000256" key="2">
    <source>
        <dbReference type="ARBA" id="ARBA00022618"/>
    </source>
</evidence>
<dbReference type="SMART" id="SM01337">
    <property type="entry name" value="APC10"/>
    <property type="match status" value="1"/>
</dbReference>
<evidence type="ECO:0000313" key="9">
    <source>
        <dbReference type="Proteomes" id="UP000673691"/>
    </source>
</evidence>
<evidence type="ECO:0000256" key="3">
    <source>
        <dbReference type="ARBA" id="ARBA00022776"/>
    </source>
</evidence>
<dbReference type="Pfam" id="PF03256">
    <property type="entry name" value="ANAPC10"/>
    <property type="match status" value="2"/>
</dbReference>
<dbReference type="Gene3D" id="2.60.120.260">
    <property type="entry name" value="Galactose-binding domain-like"/>
    <property type="match status" value="1"/>
</dbReference>
<dbReference type="Proteomes" id="UP000673691">
    <property type="component" value="Unassembled WGS sequence"/>
</dbReference>
<dbReference type="PROSITE" id="PS51284">
    <property type="entry name" value="DOC"/>
    <property type="match status" value="1"/>
</dbReference>
<dbReference type="GO" id="GO:0031145">
    <property type="term" value="P:anaphase-promoting complex-dependent catabolic process"/>
    <property type="evidence" value="ECO:0007669"/>
    <property type="project" value="InterPro"/>
</dbReference>
<dbReference type="AlphaFoldDB" id="A0A8H7ZP29"/>
<keyword evidence="9" id="KW-1185">Reference proteome</keyword>
<keyword evidence="5" id="KW-0131">Cell cycle</keyword>
<dbReference type="GO" id="GO:0070979">
    <property type="term" value="P:protein K11-linked ubiquitination"/>
    <property type="evidence" value="ECO:0007669"/>
    <property type="project" value="TreeGrafter"/>
</dbReference>
<dbReference type="GO" id="GO:0005680">
    <property type="term" value="C:anaphase-promoting complex"/>
    <property type="evidence" value="ECO:0007669"/>
    <property type="project" value="InterPro"/>
</dbReference>
<comment type="caution">
    <text evidence="8">The sequence shown here is derived from an EMBL/GenBank/DDBJ whole genome shotgun (WGS) entry which is preliminary data.</text>
</comment>
<evidence type="ECO:0000256" key="6">
    <source>
        <dbReference type="SAM" id="MobiDB-lite"/>
    </source>
</evidence>
<evidence type="ECO:0000313" key="8">
    <source>
        <dbReference type="EMBL" id="KAG5456717.1"/>
    </source>
</evidence>
<sequence length="252" mass="27308">MVVLDASDDTELREIGELGVWTLSSCKPGYGVQQLRDGSTDTYWQLSGERGGVRGQVLRAGGTGAAGVGTLRGPPSLTNRSMHERAVARTARLRALFFRSDGPQPHTVSIQFHRKVKIKVRRQGLRPPLAFPFDVGSRSKAAAFFLLGRVASPLLPPSVLVLGRGGTLPQEVTQVELNEPEGWTVIPMTGPARWALMRRCFSGETFFGAFWRRPVTPAAHLAAPQGSFSGRGFSRLPSCPTTRTGRTLTSAK</sequence>
<dbReference type="OrthoDB" id="24948at2759"/>
<proteinExistence type="inferred from homology"/>
<reference evidence="8 9" key="1">
    <citation type="journal article" name="Sci. Rep.">
        <title>Genome-scale phylogenetic analyses confirm Olpidium as the closest living zoosporic fungus to the non-flagellated, terrestrial fungi.</title>
        <authorList>
            <person name="Chang Y."/>
            <person name="Rochon D."/>
            <person name="Sekimoto S."/>
            <person name="Wang Y."/>
            <person name="Chovatia M."/>
            <person name="Sandor L."/>
            <person name="Salamov A."/>
            <person name="Grigoriev I.V."/>
            <person name="Stajich J.E."/>
            <person name="Spatafora J.W."/>
        </authorList>
    </citation>
    <scope>NUCLEOTIDE SEQUENCE [LARGE SCALE GENOMIC DNA]</scope>
    <source>
        <strain evidence="8">S191</strain>
    </source>
</reference>
<dbReference type="InterPro" id="IPR008979">
    <property type="entry name" value="Galactose-bd-like_sf"/>
</dbReference>
<feature type="domain" description="DOC" evidence="7">
    <location>
        <begin position="1"/>
        <end position="252"/>
    </location>
</feature>
<evidence type="ECO:0000256" key="5">
    <source>
        <dbReference type="ARBA" id="ARBA00023306"/>
    </source>
</evidence>
<accession>A0A8H7ZP29</accession>
<keyword evidence="2" id="KW-0132">Cell division</keyword>
<feature type="region of interest" description="Disordered" evidence="6">
    <location>
        <begin position="233"/>
        <end position="252"/>
    </location>
</feature>
<dbReference type="PANTHER" id="PTHR12936:SF0">
    <property type="entry name" value="ANAPHASE-PROMOTING COMPLEX SUBUNIT 10"/>
    <property type="match status" value="1"/>
</dbReference>